<feature type="domain" description="DJ-1/PfpI" evidence="2">
    <location>
        <begin position="224"/>
        <end position="386"/>
    </location>
</feature>
<dbReference type="RefSeq" id="WP_010919647.1">
    <property type="nucleotide sequence ID" value="NC_011916.1"/>
</dbReference>
<dbReference type="CDD" id="cd03139">
    <property type="entry name" value="GATase1_PfpI_2"/>
    <property type="match status" value="1"/>
</dbReference>
<dbReference type="PATRIC" id="fig|565050.3.peg.1821"/>
<dbReference type="OrthoDB" id="9793422at2"/>
<dbReference type="Proteomes" id="UP000001364">
    <property type="component" value="Chromosome"/>
</dbReference>
<proteinExistence type="predicted"/>
<dbReference type="InterPro" id="IPR029062">
    <property type="entry name" value="Class_I_gatase-like"/>
</dbReference>
<dbReference type="SUPFAM" id="SSF52317">
    <property type="entry name" value="Class I glutamine amidotransferase-like"/>
    <property type="match status" value="1"/>
</dbReference>
<evidence type="ECO:0000259" key="2">
    <source>
        <dbReference type="Pfam" id="PF01965"/>
    </source>
</evidence>
<dbReference type="HOGENOM" id="CLU_656715_0_0_5"/>
<dbReference type="InterPro" id="IPR002818">
    <property type="entry name" value="DJ-1/PfpI"/>
</dbReference>
<evidence type="ECO:0000256" key="1">
    <source>
        <dbReference type="SAM" id="SignalP"/>
    </source>
</evidence>
<dbReference type="KEGG" id="ccs:CCNA_01857"/>
<keyword evidence="1" id="KW-0732">Signal</keyword>
<dbReference type="GeneID" id="7331405"/>
<name>A0A0H3CAH0_CAUVN</name>
<dbReference type="RefSeq" id="YP_002517230.1">
    <property type="nucleotide sequence ID" value="NC_011916.1"/>
</dbReference>
<feature type="chain" id="PRO_5002605889" evidence="1">
    <location>
        <begin position="31"/>
        <end position="418"/>
    </location>
</feature>
<dbReference type="Pfam" id="PF01965">
    <property type="entry name" value="DJ-1_PfpI"/>
    <property type="match status" value="1"/>
</dbReference>
<sequence>MRMFQSPLWRGLLGSLAAVMVLGMATPSPAQTPAASSVDFDAALRGLKFKPEKVDGNQGAKGKANGLLDADEMALAAAILNDPDRHLEARGGLDRARLAAAYEQAMASAGADLARLTKTWPSAHQVAAGYALLGEDSYLAFNNMAGAFGAPMKGDYALARALTPYLAADGDADGDGVSNRDEYAATIKDGRAAYLRAALDPSIRPAKAAAPTAAAKPAEIQTRTVGIVLYPGFEVLDVFGPVEMWANTPGLEVVMISQDGGPVRSAQGAVVQADYSFATAPKLAIMMVPGGAGTYGQLENPALMAFLKARDAETEFTTSVCTGSALLAKAGLLKGRKATSNKAFFSLAVDQDPSVTWMKRARWVEDGKYFTSSGVSAGTDMALGLIARLTTKADAQALARSLEYEWRDDPDRDPFAKP</sequence>
<gene>
    <name evidence="3" type="ordered locus">CCNA_01857</name>
</gene>
<evidence type="ECO:0000313" key="3">
    <source>
        <dbReference type="EMBL" id="ACL95322.1"/>
    </source>
</evidence>
<dbReference type="PANTHER" id="PTHR43130">
    <property type="entry name" value="ARAC-FAMILY TRANSCRIPTIONAL REGULATOR"/>
    <property type="match status" value="1"/>
</dbReference>
<dbReference type="EMBL" id="CP001340">
    <property type="protein sequence ID" value="ACL95322.1"/>
    <property type="molecule type" value="Genomic_DNA"/>
</dbReference>
<protein>
    <submittedName>
        <fullName evidence="3">AraC-family transcriptional regulator</fullName>
    </submittedName>
</protein>
<dbReference type="PANTHER" id="PTHR43130:SF15">
    <property type="entry name" value="THIJ_PFPI FAMILY PROTEIN (AFU_ORTHOLOGUE AFUA_5G14240)"/>
    <property type="match status" value="1"/>
</dbReference>
<dbReference type="InterPro" id="IPR052158">
    <property type="entry name" value="INH-QAR"/>
</dbReference>
<reference evidence="3 4" key="1">
    <citation type="journal article" date="2010" name="J. Bacteriol.">
        <title>The genetic basis of laboratory adaptation in Caulobacter crescentus.</title>
        <authorList>
            <person name="Marks M.E."/>
            <person name="Castro-Rojas C.M."/>
            <person name="Teiling C."/>
            <person name="Du L."/>
            <person name="Kapatral V."/>
            <person name="Walunas T.L."/>
            <person name="Crosson S."/>
        </authorList>
    </citation>
    <scope>NUCLEOTIDE SEQUENCE [LARGE SCALE GENOMIC DNA]</scope>
    <source>
        <strain evidence="4">NA1000 / CB15N</strain>
    </source>
</reference>
<dbReference type="SMR" id="A0A0H3CAH0"/>
<dbReference type="AlphaFoldDB" id="A0A0H3CAH0"/>
<organism evidence="3 4">
    <name type="scientific">Caulobacter vibrioides (strain NA1000 / CB15N)</name>
    <name type="common">Caulobacter crescentus</name>
    <dbReference type="NCBI Taxonomy" id="565050"/>
    <lineage>
        <taxon>Bacteria</taxon>
        <taxon>Pseudomonadati</taxon>
        <taxon>Pseudomonadota</taxon>
        <taxon>Alphaproteobacteria</taxon>
        <taxon>Caulobacterales</taxon>
        <taxon>Caulobacteraceae</taxon>
        <taxon>Caulobacter</taxon>
    </lineage>
</organism>
<accession>A0A0H3CAH0</accession>
<feature type="signal peptide" evidence="1">
    <location>
        <begin position="1"/>
        <end position="30"/>
    </location>
</feature>
<dbReference type="Gene3D" id="3.40.50.880">
    <property type="match status" value="1"/>
</dbReference>
<keyword evidence="4" id="KW-1185">Reference proteome</keyword>
<evidence type="ECO:0000313" key="4">
    <source>
        <dbReference type="Proteomes" id="UP000001364"/>
    </source>
</evidence>